<dbReference type="PANTHER" id="PTHR12203">
    <property type="entry name" value="KDEL LYS-ASP-GLU-LEU CONTAINING - RELATED"/>
    <property type="match status" value="1"/>
</dbReference>
<name>A0A9J6D826_RHIMP</name>
<keyword evidence="9" id="KW-0256">Endoplasmic reticulum</keyword>
<dbReference type="Gene3D" id="3.90.45.10">
    <property type="entry name" value="Peptide deformylase"/>
    <property type="match status" value="1"/>
</dbReference>
<reference evidence="21" key="1">
    <citation type="journal article" date="2020" name="Cell">
        <title>Large-Scale Comparative Analyses of Tick Genomes Elucidate Their Genetic Diversity and Vector Capacities.</title>
        <authorList>
            <consortium name="Tick Genome and Microbiome Consortium (TIGMIC)"/>
            <person name="Jia N."/>
            <person name="Wang J."/>
            <person name="Shi W."/>
            <person name="Du L."/>
            <person name="Sun Y."/>
            <person name="Zhan W."/>
            <person name="Jiang J.F."/>
            <person name="Wang Q."/>
            <person name="Zhang B."/>
            <person name="Ji P."/>
            <person name="Bell-Sakyi L."/>
            <person name="Cui X.M."/>
            <person name="Yuan T.T."/>
            <person name="Jiang B.G."/>
            <person name="Yang W.F."/>
            <person name="Lam T.T."/>
            <person name="Chang Q.C."/>
            <person name="Ding S.J."/>
            <person name="Wang X.J."/>
            <person name="Zhu J.G."/>
            <person name="Ruan X.D."/>
            <person name="Zhao L."/>
            <person name="Wei J.T."/>
            <person name="Ye R.Z."/>
            <person name="Que T.C."/>
            <person name="Du C.H."/>
            <person name="Zhou Y.H."/>
            <person name="Cheng J.X."/>
            <person name="Dai P.F."/>
            <person name="Guo W.B."/>
            <person name="Han X.H."/>
            <person name="Huang E.J."/>
            <person name="Li L.F."/>
            <person name="Wei W."/>
            <person name="Gao Y.C."/>
            <person name="Liu J.Z."/>
            <person name="Shao H.Z."/>
            <person name="Wang X."/>
            <person name="Wang C.C."/>
            <person name="Yang T.C."/>
            <person name="Huo Q.B."/>
            <person name="Li W."/>
            <person name="Chen H.Y."/>
            <person name="Chen S.E."/>
            <person name="Zhou L.G."/>
            <person name="Ni X.B."/>
            <person name="Tian J.H."/>
            <person name="Sheng Y."/>
            <person name="Liu T."/>
            <person name="Pan Y.S."/>
            <person name="Xia L.Y."/>
            <person name="Li J."/>
            <person name="Zhao F."/>
            <person name="Cao W.C."/>
        </authorList>
    </citation>
    <scope>NUCLEOTIDE SEQUENCE</scope>
    <source>
        <strain evidence="21">Rmic-2018</strain>
    </source>
</reference>
<accession>A0A9J6D826</accession>
<dbReference type="InterPro" id="IPR017868">
    <property type="entry name" value="Filamin/ABP280_repeat-like"/>
</dbReference>
<feature type="domain" description="Glycosyl transferase CAP10" evidence="20">
    <location>
        <begin position="420"/>
        <end position="662"/>
    </location>
</feature>
<keyword evidence="5" id="KW-0328">Glycosyltransferase</keyword>
<evidence type="ECO:0000313" key="22">
    <source>
        <dbReference type="Proteomes" id="UP000821866"/>
    </source>
</evidence>
<dbReference type="InterPro" id="IPR006598">
    <property type="entry name" value="CAP10"/>
</dbReference>
<comment type="catalytic activity">
    <reaction evidence="16">
        <text>L-seryl-[EGF-like domain protein] + UDP-alpha-D-xylose = 3-O-(beta-D-xylosyl)-L-seryl-[EGF-like domain protein] + UDP + H(+)</text>
        <dbReference type="Rhea" id="RHEA:62016"/>
        <dbReference type="Rhea" id="RHEA-COMP:16010"/>
        <dbReference type="Rhea" id="RHEA-COMP:16011"/>
        <dbReference type="ChEBI" id="CHEBI:15378"/>
        <dbReference type="ChEBI" id="CHEBI:29999"/>
        <dbReference type="ChEBI" id="CHEBI:57632"/>
        <dbReference type="ChEBI" id="CHEBI:58223"/>
        <dbReference type="ChEBI" id="CHEBI:132085"/>
    </reaction>
</comment>
<comment type="similarity">
    <text evidence="2">Belongs to the KDELC family.</text>
</comment>
<dbReference type="PRINTS" id="PR01576">
    <property type="entry name" value="PDEFORMYLASE"/>
</dbReference>
<comment type="pathway">
    <text evidence="14">Protein modification.</text>
</comment>
<comment type="caution">
    <text evidence="21">The sequence shown here is derived from an EMBL/GenBank/DDBJ whole genome shotgun (WGS) entry which is preliminary data.</text>
</comment>
<dbReference type="Pfam" id="PF00630">
    <property type="entry name" value="Filamin"/>
    <property type="match status" value="1"/>
</dbReference>
<keyword evidence="22" id="KW-1185">Reference proteome</keyword>
<comment type="catalytic activity">
    <reaction evidence="18">
        <text>L-seryl-[EGF-like domain protein] + UDP-alpha-D-glucose = 3-O-(beta-D-glucosyl)-L-seryl-[EGF-like domain protein] + UDP + H(+)</text>
        <dbReference type="Rhea" id="RHEA:58116"/>
        <dbReference type="Rhea" id="RHEA-COMP:14610"/>
        <dbReference type="Rhea" id="RHEA-COMP:16010"/>
        <dbReference type="ChEBI" id="CHEBI:15378"/>
        <dbReference type="ChEBI" id="CHEBI:29999"/>
        <dbReference type="ChEBI" id="CHEBI:58223"/>
        <dbReference type="ChEBI" id="CHEBI:58885"/>
        <dbReference type="ChEBI" id="CHEBI:140576"/>
    </reaction>
</comment>
<dbReference type="GO" id="GO:0005739">
    <property type="term" value="C:mitochondrion"/>
    <property type="evidence" value="ECO:0007669"/>
    <property type="project" value="UniProtKB-ARBA"/>
</dbReference>
<evidence type="ECO:0000256" key="6">
    <source>
        <dbReference type="ARBA" id="ARBA00022723"/>
    </source>
</evidence>
<evidence type="ECO:0000256" key="4">
    <source>
        <dbReference type="ARBA" id="ARBA00012175"/>
    </source>
</evidence>
<evidence type="ECO:0000256" key="16">
    <source>
        <dbReference type="ARBA" id="ARBA00047553"/>
    </source>
</evidence>
<dbReference type="InterPro" id="IPR051091">
    <property type="entry name" value="O-Glucosyltr/Glycosyltrsf_90"/>
</dbReference>
<evidence type="ECO:0000256" key="3">
    <source>
        <dbReference type="ARBA" id="ARBA00010759"/>
    </source>
</evidence>
<dbReference type="Pfam" id="PF05686">
    <property type="entry name" value="Glyco_transf_90"/>
    <property type="match status" value="1"/>
</dbReference>
<evidence type="ECO:0000256" key="5">
    <source>
        <dbReference type="ARBA" id="ARBA00022676"/>
    </source>
</evidence>
<dbReference type="EC" id="3.5.1.88" evidence="4"/>
<comment type="function">
    <text evidence="15">Protein O-glucosyltransferase. Catalyzes the reaction that attaches glucose through an O-glycosidic linkage to a conserved serine residue found in the consensus sequence C-X-S-X-[PA]-C in epidermal growth factor-like repeats. Regulates Notch signaling by glucosylating Notch in the ER, glucosylation is required for the correct folding and cleavage of Notch.</text>
</comment>
<evidence type="ECO:0000256" key="19">
    <source>
        <dbReference type="ARBA" id="ARBA00072142"/>
    </source>
</evidence>
<keyword evidence="7" id="KW-0732">Signal</keyword>
<dbReference type="Proteomes" id="UP000821866">
    <property type="component" value="Chromosome 8"/>
</dbReference>
<dbReference type="InterPro" id="IPR023635">
    <property type="entry name" value="Peptide_deformylase"/>
</dbReference>
<dbReference type="PANTHER" id="PTHR12203:SF122">
    <property type="entry name" value="GLYCOSYL TRANSFERASE CAP10 DOMAIN-CONTAINING PROTEIN"/>
    <property type="match status" value="1"/>
</dbReference>
<evidence type="ECO:0000256" key="8">
    <source>
        <dbReference type="ARBA" id="ARBA00022801"/>
    </source>
</evidence>
<dbReference type="Pfam" id="PF01327">
    <property type="entry name" value="Pep_deformylase"/>
    <property type="match status" value="1"/>
</dbReference>
<keyword evidence="5" id="KW-0808">Transferase</keyword>
<comment type="catalytic activity">
    <reaction evidence="17">
        <text>N-terminal N-formyl-L-methionyl-[peptide] + H2O = N-terminal L-methionyl-[peptide] + formate</text>
        <dbReference type="Rhea" id="RHEA:24420"/>
        <dbReference type="Rhea" id="RHEA-COMP:10639"/>
        <dbReference type="Rhea" id="RHEA-COMP:10640"/>
        <dbReference type="ChEBI" id="CHEBI:15377"/>
        <dbReference type="ChEBI" id="CHEBI:15740"/>
        <dbReference type="ChEBI" id="CHEBI:49298"/>
        <dbReference type="ChEBI" id="CHEBI:64731"/>
        <dbReference type="EC" id="3.5.1.88"/>
    </reaction>
</comment>
<evidence type="ECO:0000256" key="11">
    <source>
        <dbReference type="ARBA" id="ARBA00023180"/>
    </source>
</evidence>
<dbReference type="FunFam" id="3.90.45.10:FF:000003">
    <property type="entry name" value="Peptide deformylase"/>
    <property type="match status" value="1"/>
</dbReference>
<evidence type="ECO:0000256" key="15">
    <source>
        <dbReference type="ARBA" id="ARBA00045690"/>
    </source>
</evidence>
<proteinExistence type="inferred from homology"/>
<dbReference type="VEuPathDB" id="VectorBase:LOC119177283"/>
<keyword evidence="8" id="KW-0378">Hydrolase</keyword>
<dbReference type="InterPro" id="IPR014756">
    <property type="entry name" value="Ig_E-set"/>
</dbReference>
<evidence type="ECO:0000256" key="14">
    <source>
        <dbReference type="ARBA" id="ARBA00043952"/>
    </source>
</evidence>
<dbReference type="GO" id="GO:0042586">
    <property type="term" value="F:peptide deformylase activity"/>
    <property type="evidence" value="ECO:0007669"/>
    <property type="project" value="UniProtKB-EC"/>
</dbReference>
<organism evidence="21 22">
    <name type="scientific">Rhipicephalus microplus</name>
    <name type="common">Cattle tick</name>
    <name type="synonym">Boophilus microplus</name>
    <dbReference type="NCBI Taxonomy" id="6941"/>
    <lineage>
        <taxon>Eukaryota</taxon>
        <taxon>Metazoa</taxon>
        <taxon>Ecdysozoa</taxon>
        <taxon>Arthropoda</taxon>
        <taxon>Chelicerata</taxon>
        <taxon>Arachnida</taxon>
        <taxon>Acari</taxon>
        <taxon>Parasitiformes</taxon>
        <taxon>Ixodida</taxon>
        <taxon>Ixodoidea</taxon>
        <taxon>Ixodidae</taxon>
        <taxon>Rhipicephalinae</taxon>
        <taxon>Rhipicephalus</taxon>
        <taxon>Boophilus</taxon>
    </lineage>
</organism>
<comment type="similarity">
    <text evidence="3">Belongs to the polypeptide deformylase family.</text>
</comment>
<comment type="subcellular location">
    <subcellularLocation>
        <location evidence="1">Endoplasmic reticulum lumen</location>
    </subcellularLocation>
</comment>
<dbReference type="GO" id="GO:0046872">
    <property type="term" value="F:metal ion binding"/>
    <property type="evidence" value="ECO:0007669"/>
    <property type="project" value="UniProtKB-KW"/>
</dbReference>
<sequence length="724" mass="82132">MTFKKILESCSRRLSKLKDYGATVNPSPPYEFMCQVGDPVLRCRAEAVDPAKVTGYEIQKIIDVMRIVMNNSYSAGISAPQVGCPLRIIMMEFPMKYMKLAEAEEARTRAYQPFPLKVFVNPVMEVVNSQRLVFPEGCESIRGFTADVPRYYEVKISGETTPSCNYALVKDTIRAAQMFPKSRMLLAGRLCVALLLAAVVAAEDKCPVNACGESSWPNGRPQPQVSARLYGPGLRGDFNLPARYFFVLVVDASGNNFTAATSTNLSVSITGTNSHCSIWTQVLNRRDGLFIVRYKLFRSCPEAQVEVSFNGSPLTEAPVLIKGPLHHDACSCPVSFDKWLLQTKCPVVDPQILKDLAWFEEIDMKKMLREALRRFDRPGSVSFCHYAVVKNQVYRKCYGQHVGFNMFMDQILLSLARKVRLPDIEMLVNLGDWPLEQRSHSGVHIPFFSWCGSKSSTDIVMPTYDITESSLEMMGRVTLDVLSVQGNSGPAWKEKRPCGFWRGRDSCPERLDLVALSRRHPDLLNASLTNFFFFRDKMDIYGPQTSHVSFFDFFEYKYQINVDGTVAAYRLPYLLAGSGLVLKQESEYYEHFYSRISPMVHYVPVQHNLTDLIEKLTWARGHDDIAQGIVKEAQQFALDHLLPHHVFCYHAQLFHEYSLKLKRRVQVSEGMEHVAQPHDKHSCDCGDQQCPEARSFQTEAGRVHVCTVRPSLMASPWTFWTARS</sequence>
<protein>
    <recommendedName>
        <fullName evidence="19">Peptide deformylase, mitochondrial</fullName>
        <ecNumber evidence="4">3.5.1.88</ecNumber>
    </recommendedName>
    <alternativeName>
        <fullName evidence="12">Polypeptide deformylase</fullName>
    </alternativeName>
</protein>
<evidence type="ECO:0000256" key="17">
    <source>
        <dbReference type="ARBA" id="ARBA00048875"/>
    </source>
</evidence>
<dbReference type="AlphaFoldDB" id="A0A9J6D826"/>
<evidence type="ECO:0000256" key="1">
    <source>
        <dbReference type="ARBA" id="ARBA00004319"/>
    </source>
</evidence>
<evidence type="ECO:0000256" key="10">
    <source>
        <dbReference type="ARBA" id="ARBA00022917"/>
    </source>
</evidence>
<dbReference type="Gene3D" id="2.60.40.10">
    <property type="entry name" value="Immunoglobulins"/>
    <property type="match status" value="1"/>
</dbReference>
<keyword evidence="10" id="KW-0648">Protein biosynthesis</keyword>
<dbReference type="GO" id="GO:0046527">
    <property type="term" value="F:glucosyltransferase activity"/>
    <property type="evidence" value="ECO:0007669"/>
    <property type="project" value="TreeGrafter"/>
</dbReference>
<dbReference type="GO" id="GO:0005788">
    <property type="term" value="C:endoplasmic reticulum lumen"/>
    <property type="evidence" value="ECO:0007669"/>
    <property type="project" value="UniProtKB-SubCell"/>
</dbReference>
<evidence type="ECO:0000256" key="13">
    <source>
        <dbReference type="ARBA" id="ARBA00037114"/>
    </source>
</evidence>
<dbReference type="InterPro" id="IPR036821">
    <property type="entry name" value="Peptide_deformylase_sf"/>
</dbReference>
<gene>
    <name evidence="21" type="ORF">HPB51_000863</name>
</gene>
<evidence type="ECO:0000256" key="12">
    <source>
        <dbReference type="ARBA" id="ARBA00032756"/>
    </source>
</evidence>
<dbReference type="VEuPathDB" id="VectorBase:LOC119177282"/>
<evidence type="ECO:0000259" key="20">
    <source>
        <dbReference type="SMART" id="SM00672"/>
    </source>
</evidence>
<keyword evidence="6" id="KW-0479">Metal-binding</keyword>
<dbReference type="EMBL" id="JABSTU010000010">
    <property type="protein sequence ID" value="KAH8018252.1"/>
    <property type="molecule type" value="Genomic_DNA"/>
</dbReference>
<dbReference type="SMART" id="SM00672">
    <property type="entry name" value="CAP10"/>
    <property type="match status" value="1"/>
</dbReference>
<keyword evidence="11" id="KW-0325">Glycoprotein</keyword>
<evidence type="ECO:0000256" key="18">
    <source>
        <dbReference type="ARBA" id="ARBA00049246"/>
    </source>
</evidence>
<dbReference type="SUPFAM" id="SSF56420">
    <property type="entry name" value="Peptide deformylase"/>
    <property type="match status" value="1"/>
</dbReference>
<comment type="function">
    <text evidence="13">Removes the formyl group from the N-terminal Met of newly synthesized proteins.</text>
</comment>
<dbReference type="InterPro" id="IPR013783">
    <property type="entry name" value="Ig-like_fold"/>
</dbReference>
<evidence type="ECO:0000256" key="9">
    <source>
        <dbReference type="ARBA" id="ARBA00022824"/>
    </source>
</evidence>
<dbReference type="SUPFAM" id="SSF81296">
    <property type="entry name" value="E set domains"/>
    <property type="match status" value="1"/>
</dbReference>
<evidence type="ECO:0000256" key="7">
    <source>
        <dbReference type="ARBA" id="ARBA00022729"/>
    </source>
</evidence>
<evidence type="ECO:0000313" key="21">
    <source>
        <dbReference type="EMBL" id="KAH8018252.1"/>
    </source>
</evidence>
<dbReference type="GO" id="GO:0006412">
    <property type="term" value="P:translation"/>
    <property type="evidence" value="ECO:0007669"/>
    <property type="project" value="UniProtKB-KW"/>
</dbReference>
<evidence type="ECO:0000256" key="2">
    <source>
        <dbReference type="ARBA" id="ARBA00006063"/>
    </source>
</evidence>
<reference evidence="21" key="2">
    <citation type="submission" date="2021-09" db="EMBL/GenBank/DDBJ databases">
        <authorList>
            <person name="Jia N."/>
            <person name="Wang J."/>
            <person name="Shi W."/>
            <person name="Du L."/>
            <person name="Sun Y."/>
            <person name="Zhan W."/>
            <person name="Jiang J."/>
            <person name="Wang Q."/>
            <person name="Zhang B."/>
            <person name="Ji P."/>
            <person name="Sakyi L.B."/>
            <person name="Cui X."/>
            <person name="Yuan T."/>
            <person name="Jiang B."/>
            <person name="Yang W."/>
            <person name="Lam T.T.-Y."/>
            <person name="Chang Q."/>
            <person name="Ding S."/>
            <person name="Wang X."/>
            <person name="Zhu J."/>
            <person name="Ruan X."/>
            <person name="Zhao L."/>
            <person name="Wei J."/>
            <person name="Que T."/>
            <person name="Du C."/>
            <person name="Cheng J."/>
            <person name="Dai P."/>
            <person name="Han X."/>
            <person name="Huang E."/>
            <person name="Gao Y."/>
            <person name="Liu J."/>
            <person name="Shao H."/>
            <person name="Ye R."/>
            <person name="Li L."/>
            <person name="Wei W."/>
            <person name="Wang X."/>
            <person name="Wang C."/>
            <person name="Huo Q."/>
            <person name="Li W."/>
            <person name="Guo W."/>
            <person name="Chen H."/>
            <person name="Chen S."/>
            <person name="Zhou L."/>
            <person name="Zhou L."/>
            <person name="Ni X."/>
            <person name="Tian J."/>
            <person name="Zhou Y."/>
            <person name="Sheng Y."/>
            <person name="Liu T."/>
            <person name="Pan Y."/>
            <person name="Xia L."/>
            <person name="Li J."/>
            <person name="Zhao F."/>
            <person name="Cao W."/>
        </authorList>
    </citation>
    <scope>NUCLEOTIDE SEQUENCE</scope>
    <source>
        <strain evidence="21">Rmic-2018</strain>
        <tissue evidence="21">Larvae</tissue>
    </source>
</reference>